<gene>
    <name evidence="2" type="ORF">M9189_03775</name>
</gene>
<reference evidence="2" key="1">
    <citation type="submission" date="2022-05" db="EMBL/GenBank/DDBJ databases">
        <authorList>
            <person name="Sun X."/>
        </authorList>
    </citation>
    <scope>NUCLEOTIDE SEQUENCE</scope>
    <source>
        <strain evidence="2">Ai-910</strain>
    </source>
</reference>
<keyword evidence="1" id="KW-0732">Signal</keyword>
<dbReference type="RefSeq" id="WP_250724703.1">
    <property type="nucleotide sequence ID" value="NZ_CP098400.1"/>
</dbReference>
<organism evidence="2 3">
    <name type="scientific">Xiashengella succiniciproducens</name>
    <dbReference type="NCBI Taxonomy" id="2949635"/>
    <lineage>
        <taxon>Bacteria</taxon>
        <taxon>Pseudomonadati</taxon>
        <taxon>Bacteroidota</taxon>
        <taxon>Bacteroidia</taxon>
        <taxon>Marinilabiliales</taxon>
        <taxon>Marinilabiliaceae</taxon>
        <taxon>Xiashengella</taxon>
    </lineage>
</organism>
<accession>A0A9J6ZS38</accession>
<reference evidence="2" key="2">
    <citation type="submission" date="2022-06" db="EMBL/GenBank/DDBJ databases">
        <title>Xiashengella guii gen. nov. sp. nov., a bacterium isolated form anaerobic digestion tank.</title>
        <authorList>
            <person name="Huang H."/>
        </authorList>
    </citation>
    <scope>NUCLEOTIDE SEQUENCE</scope>
    <source>
        <strain evidence="2">Ai-910</strain>
    </source>
</reference>
<evidence type="ECO:0000256" key="1">
    <source>
        <dbReference type="SAM" id="SignalP"/>
    </source>
</evidence>
<dbReference type="InterPro" id="IPR025293">
    <property type="entry name" value="YfiR/HmsC-like"/>
</dbReference>
<dbReference type="Proteomes" id="UP001056426">
    <property type="component" value="Chromosome"/>
</dbReference>
<dbReference type="AlphaFoldDB" id="A0A9J6ZS38"/>
<dbReference type="Pfam" id="PF13689">
    <property type="entry name" value="DUF4154"/>
    <property type="match status" value="1"/>
</dbReference>
<sequence length="169" mass="18778">MKGHFTFLLAVVALFVGMEAAAQQLAKPQATLIYSIVRLVDWPELYKDQTFVIGVVGDKMDITRELRAGKGDRTVRGKEIEIVEYASIKEVGKCHLLFVPNEHLNSFTKSGTNLSGQPILVMTESSYRHPDISVINFSVVDGKLGITLNEENAKSRKLGLSKQLINFAR</sequence>
<evidence type="ECO:0000313" key="3">
    <source>
        <dbReference type="Proteomes" id="UP001056426"/>
    </source>
</evidence>
<dbReference type="EMBL" id="CP098400">
    <property type="protein sequence ID" value="URW80469.1"/>
    <property type="molecule type" value="Genomic_DNA"/>
</dbReference>
<keyword evidence="3" id="KW-1185">Reference proteome</keyword>
<name>A0A9J6ZS38_9BACT</name>
<dbReference type="KEGG" id="alkq:M9189_03775"/>
<protein>
    <submittedName>
        <fullName evidence="2">YfiR family protein</fullName>
    </submittedName>
</protein>
<evidence type="ECO:0000313" key="2">
    <source>
        <dbReference type="EMBL" id="URW80469.1"/>
    </source>
</evidence>
<feature type="signal peptide" evidence="1">
    <location>
        <begin position="1"/>
        <end position="22"/>
    </location>
</feature>
<proteinExistence type="predicted"/>
<feature type="chain" id="PRO_5039922711" evidence="1">
    <location>
        <begin position="23"/>
        <end position="169"/>
    </location>
</feature>